<protein>
    <submittedName>
        <fullName evidence="1">Uncharacterized protein</fullName>
    </submittedName>
</protein>
<gene>
    <name evidence="1" type="ORF">LCGC14_1367250</name>
</gene>
<dbReference type="Gene3D" id="3.70.10.10">
    <property type="match status" value="1"/>
</dbReference>
<feature type="non-terminal residue" evidence="1">
    <location>
        <position position="186"/>
    </location>
</feature>
<comment type="caution">
    <text evidence="1">The sequence shown here is derived from an EMBL/GenBank/DDBJ whole genome shotgun (WGS) entry which is preliminary data.</text>
</comment>
<dbReference type="EMBL" id="LAZR01008602">
    <property type="protein sequence ID" value="KKM77707.1"/>
    <property type="molecule type" value="Genomic_DNA"/>
</dbReference>
<organism evidence="1">
    <name type="scientific">marine sediment metagenome</name>
    <dbReference type="NCBI Taxonomy" id="412755"/>
    <lineage>
        <taxon>unclassified sequences</taxon>
        <taxon>metagenomes</taxon>
        <taxon>ecological metagenomes</taxon>
    </lineage>
</organism>
<name>A0A0F9N8C7_9ZZZZ</name>
<sequence>MKINKESFLKVLNTVAPALSEKAMIEGTDRFIFIGNKIVTYNDRICIFVPFKFDWKCSLPAKELRGIISAIKEEEIDFDLVDGKMTMNTAGTESVLSVFESDDVLKMVDSLNLKSIKNNWKELPGGFSQGANLCMFSVSRDVSSKYLSSLFFQDNKIVSSDDIRVSSYEMDGEVKDPFLLPYYIVP</sequence>
<dbReference type="Gene3D" id="3.10.150.10">
    <property type="entry name" value="DNA Polymerase III, subunit A, domain 2"/>
    <property type="match status" value="1"/>
</dbReference>
<evidence type="ECO:0000313" key="1">
    <source>
        <dbReference type="EMBL" id="KKM77707.1"/>
    </source>
</evidence>
<accession>A0A0F9N8C7</accession>
<reference evidence="1" key="1">
    <citation type="journal article" date="2015" name="Nature">
        <title>Complex archaea that bridge the gap between prokaryotes and eukaryotes.</title>
        <authorList>
            <person name="Spang A."/>
            <person name="Saw J.H."/>
            <person name="Jorgensen S.L."/>
            <person name="Zaremba-Niedzwiedzka K."/>
            <person name="Martijn J."/>
            <person name="Lind A.E."/>
            <person name="van Eijk R."/>
            <person name="Schleper C."/>
            <person name="Guy L."/>
            <person name="Ettema T.J."/>
        </authorList>
    </citation>
    <scope>NUCLEOTIDE SEQUENCE</scope>
</reference>
<proteinExistence type="predicted"/>
<dbReference type="AlphaFoldDB" id="A0A0F9N8C7"/>